<evidence type="ECO:0000256" key="4">
    <source>
        <dbReference type="ARBA" id="ARBA00023014"/>
    </source>
</evidence>
<dbReference type="CDD" id="cd21128">
    <property type="entry name" value="SPASM_rSAM"/>
    <property type="match status" value="1"/>
</dbReference>
<sequence>MVEQLTTRLKKNLLQHQINHYLARLANTQNKEEFYKEFDIILGGLYKLAGPNKSAMENARKAFQEKHPLADMARLLLQERISKVTREKLAKNFFCDWVMEAKKREKLEEEGFKTPWFFVISPTNACNLNCYGCYAHEYEKGQGLPYATLDRILSEAKELGIRFLTISGGEPFYYRDRKTGKSVLDLAEKHNDMWFQAYTNGTLLDEPTIERLATLGNVAPAISMEGFKKETEERRGKGVWEKINKAREDLHQAGVLQGFSVTVTRENADIVTSDEFIDALIDKHVSFGWYFIYIPIGKKPAVELMPTPEQRNKLRQKVWEWRSKKPIFVGDFWNDGPWVGGCIAGGRKYFHINSKGDIEPCVFVHFAVDNIFSLWEKGKGLREAIISPFFLSIRRKQLEKNSNWLTPCAIIDKPEILREAVKEYNAYPTHKGAETIIEGEIAHFLDDYAKRLEAMTKPEFEKMVRGEYDSPVVKLSKVIENHRRKNREEVEIQTKTAQKNYKL</sequence>
<dbReference type="EMBL" id="SOKJ01000025">
    <property type="protein sequence ID" value="TET13144.1"/>
    <property type="molecule type" value="Genomic_DNA"/>
</dbReference>
<keyword evidence="1" id="KW-0949">S-adenosyl-L-methionine</keyword>
<dbReference type="GO" id="GO:0051536">
    <property type="term" value="F:iron-sulfur cluster binding"/>
    <property type="evidence" value="ECO:0007669"/>
    <property type="project" value="UniProtKB-KW"/>
</dbReference>
<dbReference type="PROSITE" id="PS51918">
    <property type="entry name" value="RADICAL_SAM"/>
    <property type="match status" value="1"/>
</dbReference>
<feature type="domain" description="Radical SAM core" evidence="5">
    <location>
        <begin position="112"/>
        <end position="325"/>
    </location>
</feature>
<dbReference type="InterPro" id="IPR058240">
    <property type="entry name" value="rSAM_sf"/>
</dbReference>
<keyword evidence="3" id="KW-0408">Iron</keyword>
<evidence type="ECO:0000313" key="6">
    <source>
        <dbReference type="EMBL" id="TET13144.1"/>
    </source>
</evidence>
<dbReference type="InterPro" id="IPR013785">
    <property type="entry name" value="Aldolase_TIM"/>
</dbReference>
<dbReference type="AlphaFoldDB" id="A0A523S548"/>
<dbReference type="PANTHER" id="PTHR43524">
    <property type="entry name" value="RADICAL SAM SUPERFAMILY PROTEIN"/>
    <property type="match status" value="1"/>
</dbReference>
<dbReference type="GO" id="GO:0003824">
    <property type="term" value="F:catalytic activity"/>
    <property type="evidence" value="ECO:0007669"/>
    <property type="project" value="InterPro"/>
</dbReference>
<dbReference type="Pfam" id="PF04055">
    <property type="entry name" value="Radical_SAM"/>
    <property type="match status" value="1"/>
</dbReference>
<comment type="caution">
    <text evidence="6">The sequence shown here is derived from an EMBL/GenBank/DDBJ whole genome shotgun (WGS) entry which is preliminary data.</text>
</comment>
<reference evidence="6 7" key="1">
    <citation type="submission" date="2019-03" db="EMBL/GenBank/DDBJ databases">
        <title>Metabolic potential of uncultured bacteria and archaea associated with petroleum seepage in deep-sea sediments.</title>
        <authorList>
            <person name="Dong X."/>
            <person name="Hubert C."/>
        </authorList>
    </citation>
    <scope>NUCLEOTIDE SEQUENCE [LARGE SCALE GENOMIC DNA]</scope>
    <source>
        <strain evidence="6">E44_bin7</strain>
    </source>
</reference>
<keyword evidence="2" id="KW-0479">Metal-binding</keyword>
<dbReference type="SFLD" id="SFLDG01067">
    <property type="entry name" value="SPASM/twitch_domain_containing"/>
    <property type="match status" value="1"/>
</dbReference>
<dbReference type="PANTHER" id="PTHR43524:SF1">
    <property type="entry name" value="RADICAL SAM SUPERFAMILY PROTEIN"/>
    <property type="match status" value="1"/>
</dbReference>
<accession>A0A523S548</accession>
<dbReference type="CDD" id="cd01335">
    <property type="entry name" value="Radical_SAM"/>
    <property type="match status" value="1"/>
</dbReference>
<dbReference type="Proteomes" id="UP000316360">
    <property type="component" value="Unassembled WGS sequence"/>
</dbReference>
<organism evidence="6 7">
    <name type="scientific">Aerophobetes bacterium</name>
    <dbReference type="NCBI Taxonomy" id="2030807"/>
    <lineage>
        <taxon>Bacteria</taxon>
        <taxon>Candidatus Aerophobota</taxon>
    </lineage>
</organism>
<name>A0A523S548_UNCAE</name>
<evidence type="ECO:0000256" key="3">
    <source>
        <dbReference type="ARBA" id="ARBA00023004"/>
    </source>
</evidence>
<keyword evidence="4" id="KW-0411">Iron-sulfur</keyword>
<evidence type="ECO:0000259" key="5">
    <source>
        <dbReference type="PROSITE" id="PS51918"/>
    </source>
</evidence>
<proteinExistence type="predicted"/>
<dbReference type="SMART" id="SM00729">
    <property type="entry name" value="Elp3"/>
    <property type="match status" value="1"/>
</dbReference>
<evidence type="ECO:0000256" key="2">
    <source>
        <dbReference type="ARBA" id="ARBA00022723"/>
    </source>
</evidence>
<dbReference type="InterPro" id="IPR007197">
    <property type="entry name" value="rSAM"/>
</dbReference>
<protein>
    <submittedName>
        <fullName evidence="6">Radical SAM protein</fullName>
    </submittedName>
</protein>
<dbReference type="Gene3D" id="3.20.20.70">
    <property type="entry name" value="Aldolase class I"/>
    <property type="match status" value="1"/>
</dbReference>
<dbReference type="InterPro" id="IPR006638">
    <property type="entry name" value="Elp3/MiaA/NifB-like_rSAM"/>
</dbReference>
<gene>
    <name evidence="6" type="ORF">E3J84_00425</name>
</gene>
<dbReference type="SUPFAM" id="SSF102114">
    <property type="entry name" value="Radical SAM enzymes"/>
    <property type="match status" value="1"/>
</dbReference>
<evidence type="ECO:0000256" key="1">
    <source>
        <dbReference type="ARBA" id="ARBA00022691"/>
    </source>
</evidence>
<evidence type="ECO:0000313" key="7">
    <source>
        <dbReference type="Proteomes" id="UP000316360"/>
    </source>
</evidence>
<dbReference type="SFLD" id="SFLDS00029">
    <property type="entry name" value="Radical_SAM"/>
    <property type="match status" value="1"/>
</dbReference>
<dbReference type="GO" id="GO:0046872">
    <property type="term" value="F:metal ion binding"/>
    <property type="evidence" value="ECO:0007669"/>
    <property type="project" value="UniProtKB-KW"/>
</dbReference>